<gene>
    <name evidence="1" type="ORF">JIN87_00380</name>
</gene>
<accession>A0A934RUY4</accession>
<keyword evidence="2" id="KW-1185">Reference proteome</keyword>
<proteinExistence type="predicted"/>
<sequence>MPLYPNPTPSFKGALAGLLSLLFAIVTIASPEDSELVQFGLKQLNQSKYSNSVSLRIDPTLGPQAYHIQNGSLLSAGDERGLMYGLFEIAERHSLYGSNADLKDVHGSPYISQRGIKFNIPLDARTPSYDDTGDAAQRNIVEMWNMSFWIQFLDQMALDRYNMLSLWNPHPFPSMVKLEKYPEVQLDDIYVTTLTPNGRENEWGEPQLVSASVAANIKKVKTLSIDEKISFWQQVMRHAKNRGIDIYWITWNICLNSVAEPVPDYYRTYGTKVPDEKPGKYGITHDMYDQDTRDYLRAAVKSFISTYPDIKGIGVTAGEHFPHNKGPKVDREEWLWDTYGRGILEAKESDPEREVRFIHRVWNTDFSSIMNSWESYPDDFEFSFKFAKARLYSSPKMPFADDLIEAMKPLGLKSWWNLRNDDIFVHRWGNPDYVRDFFKHFDLEATAGYHMGSDGYVWGREFVTKKAKSPRELEIHKHWYTFMLWGRLGYNPDLGDDYFIARLQDRFPEANSAQLYETWQNASKIIPLVNQFYWRNWDHMWSPENSQSHVEGYHGIELFADNKPMQGSGIQSIRDYVDAMLSEKKRSGTTPTEVSRELLKLSEETRAVATILLSVSENDDLRSLLNDCIGMSYLGEYYAHKIRAAIALATFQATSHEADKAEAIKQAQLSYDACTKYADHSQARYHPQMLARTGLFDWSAMLNNARKDVANMKAAQAQ</sequence>
<evidence type="ECO:0000313" key="1">
    <source>
        <dbReference type="EMBL" id="MBK1875296.1"/>
    </source>
</evidence>
<comment type="caution">
    <text evidence="1">The sequence shown here is derived from an EMBL/GenBank/DDBJ whole genome shotgun (WGS) entry which is preliminary data.</text>
</comment>
<dbReference type="EMBL" id="JAENIL010000001">
    <property type="protein sequence ID" value="MBK1875296.1"/>
    <property type="molecule type" value="Genomic_DNA"/>
</dbReference>
<evidence type="ECO:0000313" key="2">
    <source>
        <dbReference type="Proteomes" id="UP000617628"/>
    </source>
</evidence>
<reference evidence="1" key="1">
    <citation type="submission" date="2021-01" db="EMBL/GenBank/DDBJ databases">
        <title>Modified the classification status of verrucomicrobia.</title>
        <authorList>
            <person name="Feng X."/>
        </authorList>
    </citation>
    <scope>NUCLEOTIDE SEQUENCE</scope>
    <source>
        <strain evidence="1">KCTC 13126</strain>
    </source>
</reference>
<organism evidence="1 2">
    <name type="scientific">Pelagicoccus mobilis</name>
    <dbReference type="NCBI Taxonomy" id="415221"/>
    <lineage>
        <taxon>Bacteria</taxon>
        <taxon>Pseudomonadati</taxon>
        <taxon>Verrucomicrobiota</taxon>
        <taxon>Opitutia</taxon>
        <taxon>Puniceicoccales</taxon>
        <taxon>Pelagicoccaceae</taxon>
        <taxon>Pelagicoccus</taxon>
    </lineage>
</organism>
<name>A0A934RUY4_9BACT</name>
<protein>
    <recommendedName>
        <fullName evidence="3">Carbohydrate-binding family 6 protein</fullName>
    </recommendedName>
</protein>
<dbReference type="Proteomes" id="UP000617628">
    <property type="component" value="Unassembled WGS sequence"/>
</dbReference>
<dbReference type="RefSeq" id="WP_200353511.1">
    <property type="nucleotide sequence ID" value="NZ_JAENIL010000001.1"/>
</dbReference>
<dbReference type="AlphaFoldDB" id="A0A934RUY4"/>
<evidence type="ECO:0008006" key="3">
    <source>
        <dbReference type="Google" id="ProtNLM"/>
    </source>
</evidence>